<proteinExistence type="predicted"/>
<dbReference type="AlphaFoldDB" id="A0A3S9WER0"/>
<dbReference type="KEGG" id="mlv:CVS47_03255"/>
<name>A0A3S9WER0_9MICO</name>
<dbReference type="EMBL" id="CP031423">
    <property type="protein sequence ID" value="AZS38596.1"/>
    <property type="molecule type" value="Genomic_DNA"/>
</dbReference>
<protein>
    <submittedName>
        <fullName evidence="1">Uncharacterized protein</fullName>
    </submittedName>
</protein>
<organism evidence="1 2">
    <name type="scientific">Microbacterium lemovicicum</name>
    <dbReference type="NCBI Taxonomy" id="1072463"/>
    <lineage>
        <taxon>Bacteria</taxon>
        <taxon>Bacillati</taxon>
        <taxon>Actinomycetota</taxon>
        <taxon>Actinomycetes</taxon>
        <taxon>Micrococcales</taxon>
        <taxon>Microbacteriaceae</taxon>
        <taxon>Microbacterium</taxon>
    </lineage>
</organism>
<accession>A0A3S9WER0</accession>
<evidence type="ECO:0000313" key="1">
    <source>
        <dbReference type="EMBL" id="AZS38596.1"/>
    </source>
</evidence>
<dbReference type="RefSeq" id="WP_241240204.1">
    <property type="nucleotide sequence ID" value="NZ_CP031423.1"/>
</dbReference>
<sequence>MPLDPPCTADDAADLALARSRLEEVVARLADAAASATRLCELTAWSTPAQRRFRDAVSAWRSDVGSVEAIAAAVGDDLWWAQLRRVVGGVC</sequence>
<evidence type="ECO:0000313" key="2">
    <source>
        <dbReference type="Proteomes" id="UP000276888"/>
    </source>
</evidence>
<reference evidence="1 2" key="1">
    <citation type="submission" date="2018-08" db="EMBL/GenBank/DDBJ databases">
        <title>Microbacterium lemovicicum sp. nov., a bacterium isolated from a natural uranium-rich soil.</title>
        <authorList>
            <person name="ORTET P."/>
        </authorList>
    </citation>
    <scope>NUCLEOTIDE SEQUENCE [LARGE SCALE GENOMIC DNA]</scope>
    <source>
        <strain evidence="1 2">Viu22</strain>
    </source>
</reference>
<gene>
    <name evidence="1" type="ORF">CVS47_03255</name>
</gene>
<dbReference type="Proteomes" id="UP000276888">
    <property type="component" value="Chromosome"/>
</dbReference>
<keyword evidence="2" id="KW-1185">Reference proteome</keyword>